<dbReference type="InterPro" id="IPR035986">
    <property type="entry name" value="PKD_dom_sf"/>
</dbReference>
<dbReference type="Pfam" id="PF18911">
    <property type="entry name" value="PKD_4"/>
    <property type="match status" value="1"/>
</dbReference>
<keyword evidence="3" id="KW-1185">Reference proteome</keyword>
<dbReference type="Pfam" id="PF13573">
    <property type="entry name" value="SprB"/>
    <property type="match status" value="6"/>
</dbReference>
<comment type="caution">
    <text evidence="2">The sequence shown here is derived from an EMBL/GenBank/DDBJ whole genome shotgun (WGS) entry which is preliminary data.</text>
</comment>
<dbReference type="InterPro" id="IPR022409">
    <property type="entry name" value="PKD/Chitinase_dom"/>
</dbReference>
<dbReference type="PROSITE" id="PS50093">
    <property type="entry name" value="PKD"/>
    <property type="match status" value="1"/>
</dbReference>
<feature type="non-terminal residue" evidence="2">
    <location>
        <position position="1"/>
    </location>
</feature>
<dbReference type="AlphaFoldDB" id="A0A5C6RM72"/>
<dbReference type="Gene3D" id="2.60.40.10">
    <property type="entry name" value="Immunoglobulins"/>
    <property type="match status" value="1"/>
</dbReference>
<sequence length="509" mass="51420">LSTSMTQANCGTNDGTATVAVVSGGSGDFSYLWDAAASGQTTATAVSVLASTYGVTVIDNITGCTKDTTVTVTSTTGITVTANFIQDAQCNGATDGSAYPTIVGGTAPFSFSWTATGFTQTDSILTAAAGSYTITVTDDNGCTGSDVVIIGEPTPVVASIASSTDVSCFGLTDGSATAAGTGGTGGTYSYLWDPTGQTTQTATNLDNGTYTVIVADSNSCIDSVDVIIQDGLIVTANYTIDDDQQCFDVNSFGFTNTGNTGGVTTFEWNFGDGSAVSLQENPTHNYGDTGTYTVQQIVYSGVCSDTITQTVTVDPMPIPFVTADSVLCFGGATGTIILDSITNSIGGYDYLWDAATGGQVTPAALNLLAGTYTLTVTDQNTGCSGDVSATVFEPTAVVASIVSITDETCLGANNGTATVGGAQGTGGYTYLWMPGGQTTANATGLAPGDYTAYVYDDNLCVDSVQVTINPGPMMTSTHTTVDVSCFNGTNGSIDVTVGGAPGAISYAWA</sequence>
<dbReference type="SUPFAM" id="SSF49299">
    <property type="entry name" value="PKD domain"/>
    <property type="match status" value="1"/>
</dbReference>
<dbReference type="InterPro" id="IPR000601">
    <property type="entry name" value="PKD_dom"/>
</dbReference>
<proteinExistence type="predicted"/>
<dbReference type="SMART" id="SM00089">
    <property type="entry name" value="PKD"/>
    <property type="match status" value="1"/>
</dbReference>
<reference evidence="2 3" key="1">
    <citation type="submission" date="2019-08" db="EMBL/GenBank/DDBJ databases">
        <title>Genome of Vicingus serpentipes NCIMB 15042.</title>
        <authorList>
            <person name="Bowman J.P."/>
        </authorList>
    </citation>
    <scope>NUCLEOTIDE SEQUENCE [LARGE SCALE GENOMIC DNA]</scope>
    <source>
        <strain evidence="2 3">NCIMB 15042</strain>
    </source>
</reference>
<feature type="domain" description="PKD" evidence="1">
    <location>
        <begin position="251"/>
        <end position="313"/>
    </location>
</feature>
<evidence type="ECO:0000313" key="3">
    <source>
        <dbReference type="Proteomes" id="UP000321721"/>
    </source>
</evidence>
<evidence type="ECO:0000259" key="1">
    <source>
        <dbReference type="PROSITE" id="PS50093"/>
    </source>
</evidence>
<gene>
    <name evidence="2" type="ORF">FRY74_12750</name>
</gene>
<dbReference type="InterPro" id="IPR013783">
    <property type="entry name" value="Ig-like_fold"/>
</dbReference>
<name>A0A5C6RM72_9FLAO</name>
<evidence type="ECO:0000313" key="2">
    <source>
        <dbReference type="EMBL" id="TXB63436.1"/>
    </source>
</evidence>
<organism evidence="2 3">
    <name type="scientific">Vicingus serpentipes</name>
    <dbReference type="NCBI Taxonomy" id="1926625"/>
    <lineage>
        <taxon>Bacteria</taxon>
        <taxon>Pseudomonadati</taxon>
        <taxon>Bacteroidota</taxon>
        <taxon>Flavobacteriia</taxon>
        <taxon>Flavobacteriales</taxon>
        <taxon>Vicingaceae</taxon>
        <taxon>Vicingus</taxon>
    </lineage>
</organism>
<protein>
    <submittedName>
        <fullName evidence="2">PKD domain-containing protein</fullName>
    </submittedName>
</protein>
<accession>A0A5C6RM72</accession>
<dbReference type="InterPro" id="IPR043504">
    <property type="entry name" value="Peptidase_S1_PA_chymotrypsin"/>
</dbReference>
<dbReference type="EMBL" id="VOOS01000015">
    <property type="protein sequence ID" value="TXB63436.1"/>
    <property type="molecule type" value="Genomic_DNA"/>
</dbReference>
<feature type="non-terminal residue" evidence="2">
    <location>
        <position position="509"/>
    </location>
</feature>
<dbReference type="Gene3D" id="2.40.10.10">
    <property type="entry name" value="Trypsin-like serine proteases"/>
    <property type="match status" value="1"/>
</dbReference>
<dbReference type="Proteomes" id="UP000321721">
    <property type="component" value="Unassembled WGS sequence"/>
</dbReference>
<dbReference type="InterPro" id="IPR025667">
    <property type="entry name" value="SprB_repeat"/>
</dbReference>
<dbReference type="CDD" id="cd00146">
    <property type="entry name" value="PKD"/>
    <property type="match status" value="1"/>
</dbReference>